<sequence length="138" mass="15745">MAMEKFIFTFKLSKGSIIIGWTKLVIASLISTTLFLGVIFSSALRDSLKKIFTSDGNDSSFTTSFCCFYFSSHMLSLLSLWLLEVSIVFSYWKQLHKEHEIRIENQEHRKRSQQNNRKEPVAIAPSTGTESEIITANV</sequence>
<organism evidence="3 4">
    <name type="scientific">Clunio marinus</name>
    <dbReference type="NCBI Taxonomy" id="568069"/>
    <lineage>
        <taxon>Eukaryota</taxon>
        <taxon>Metazoa</taxon>
        <taxon>Ecdysozoa</taxon>
        <taxon>Arthropoda</taxon>
        <taxon>Hexapoda</taxon>
        <taxon>Insecta</taxon>
        <taxon>Pterygota</taxon>
        <taxon>Neoptera</taxon>
        <taxon>Endopterygota</taxon>
        <taxon>Diptera</taxon>
        <taxon>Nematocera</taxon>
        <taxon>Chironomoidea</taxon>
        <taxon>Chironomidae</taxon>
        <taxon>Clunio</taxon>
    </lineage>
</organism>
<evidence type="ECO:0000313" key="4">
    <source>
        <dbReference type="Proteomes" id="UP000183832"/>
    </source>
</evidence>
<dbReference type="AlphaFoldDB" id="A0A1J1IS89"/>
<accession>A0A1J1IS89</accession>
<keyword evidence="2" id="KW-1133">Transmembrane helix</keyword>
<keyword evidence="2" id="KW-0472">Membrane</keyword>
<dbReference type="Proteomes" id="UP000183832">
    <property type="component" value="Unassembled WGS sequence"/>
</dbReference>
<evidence type="ECO:0000256" key="1">
    <source>
        <dbReference type="SAM" id="MobiDB-lite"/>
    </source>
</evidence>
<name>A0A1J1IS89_9DIPT</name>
<dbReference type="EMBL" id="CVRI01000057">
    <property type="protein sequence ID" value="CRL02420.1"/>
    <property type="molecule type" value="Genomic_DNA"/>
</dbReference>
<proteinExistence type="predicted"/>
<feature type="compositionally biased region" description="Polar residues" evidence="1">
    <location>
        <begin position="126"/>
        <end position="138"/>
    </location>
</feature>
<keyword evidence="4" id="KW-1185">Reference proteome</keyword>
<evidence type="ECO:0000256" key="2">
    <source>
        <dbReference type="SAM" id="Phobius"/>
    </source>
</evidence>
<reference evidence="3 4" key="1">
    <citation type="submission" date="2015-04" db="EMBL/GenBank/DDBJ databases">
        <authorList>
            <person name="Syromyatnikov M.Y."/>
            <person name="Popov V.N."/>
        </authorList>
    </citation>
    <scope>NUCLEOTIDE SEQUENCE [LARGE SCALE GENOMIC DNA]</scope>
</reference>
<gene>
    <name evidence="3" type="ORF">CLUMA_CG015227</name>
</gene>
<feature type="transmembrane region" description="Helical" evidence="2">
    <location>
        <begin position="68"/>
        <end position="92"/>
    </location>
</feature>
<feature type="transmembrane region" description="Helical" evidence="2">
    <location>
        <begin position="21"/>
        <end position="44"/>
    </location>
</feature>
<protein>
    <submittedName>
        <fullName evidence="3">CLUMA_CG015227, isoform A</fullName>
    </submittedName>
</protein>
<evidence type="ECO:0000313" key="3">
    <source>
        <dbReference type="EMBL" id="CRL02420.1"/>
    </source>
</evidence>
<feature type="region of interest" description="Disordered" evidence="1">
    <location>
        <begin position="106"/>
        <end position="138"/>
    </location>
</feature>
<keyword evidence="2" id="KW-0812">Transmembrane</keyword>